<feature type="non-terminal residue" evidence="1">
    <location>
        <position position="213"/>
    </location>
</feature>
<evidence type="ECO:0008006" key="2">
    <source>
        <dbReference type="Google" id="ProtNLM"/>
    </source>
</evidence>
<proteinExistence type="predicted"/>
<feature type="non-terminal residue" evidence="1">
    <location>
        <position position="1"/>
    </location>
</feature>
<evidence type="ECO:0000313" key="1">
    <source>
        <dbReference type="EMBL" id="GAI54009.1"/>
    </source>
</evidence>
<gene>
    <name evidence="1" type="ORF">S06H3_58337</name>
</gene>
<protein>
    <recommendedName>
        <fullName evidence="2">Transposase IS4-like domain-containing protein</fullName>
    </recommendedName>
</protein>
<organism evidence="1">
    <name type="scientific">marine sediment metagenome</name>
    <dbReference type="NCBI Taxonomy" id="412755"/>
    <lineage>
        <taxon>unclassified sequences</taxon>
        <taxon>metagenomes</taxon>
        <taxon>ecological metagenomes</taxon>
    </lineage>
</organism>
<sequence>PSTLKDVLAKIRGTLPVKKEKPVVTIDAGIATDDNLTMLKQEGYDYVCVCRSKPKGYIRISPKVLFIEDNTGGKIEIEKVSVEGYQDTFLRVKSENKSVKESSMDEKLTQRLEQRLEYLKQGLSLPRRLKRITAVHEHVGRLKDQFSSVAKYYQIDYLEDQENGLVKDITWERKKQKEKPPGEYFLRYSRKKLTENEIWDVYNLTREVEASFR</sequence>
<comment type="caution">
    <text evidence="1">The sequence shown here is derived from an EMBL/GenBank/DDBJ whole genome shotgun (WGS) entry which is preliminary data.</text>
</comment>
<dbReference type="AlphaFoldDB" id="X1REL3"/>
<accession>X1REL3</accession>
<name>X1REL3_9ZZZZ</name>
<dbReference type="EMBL" id="BARV01037752">
    <property type="protein sequence ID" value="GAI54009.1"/>
    <property type="molecule type" value="Genomic_DNA"/>
</dbReference>
<reference evidence="1" key="1">
    <citation type="journal article" date="2014" name="Front. Microbiol.">
        <title>High frequency of phylogenetically diverse reductive dehalogenase-homologous genes in deep subseafloor sedimentary metagenomes.</title>
        <authorList>
            <person name="Kawai M."/>
            <person name="Futagami T."/>
            <person name="Toyoda A."/>
            <person name="Takaki Y."/>
            <person name="Nishi S."/>
            <person name="Hori S."/>
            <person name="Arai W."/>
            <person name="Tsubouchi T."/>
            <person name="Morono Y."/>
            <person name="Uchiyama I."/>
            <person name="Ito T."/>
            <person name="Fujiyama A."/>
            <person name="Inagaki F."/>
            <person name="Takami H."/>
        </authorList>
    </citation>
    <scope>NUCLEOTIDE SEQUENCE</scope>
    <source>
        <strain evidence="1">Expedition CK06-06</strain>
    </source>
</reference>